<dbReference type="Gene3D" id="1.50.10.10">
    <property type="match status" value="1"/>
</dbReference>
<evidence type="ECO:0000256" key="1">
    <source>
        <dbReference type="ARBA" id="ARBA00008558"/>
    </source>
</evidence>
<dbReference type="Pfam" id="PF07221">
    <property type="entry name" value="GlcNAc_2-epim"/>
    <property type="match status" value="1"/>
</dbReference>
<dbReference type="RefSeq" id="WP_021686061.1">
    <property type="nucleotide sequence ID" value="NZ_KI260552.1"/>
</dbReference>
<sequence>MVDINNKKSIALLYEDVRTHLLNAVLSFWCEYTRDTVNGGYTTALDRTGKPLKSEREKNMWMQARQIWMFSRIYIDIEHDEKWLNLAEHGCVFLLSSAAYAGKGRWNYLLSEDGTQVLKGSISIFTDAFVLMALCAYAEAVQKKAAGINGTAYANKAVGKISQPPAELAELIEDTFAALVHNMSDENFQDIFPHVYRKGIVHHGIYMICMNALSEASGIIGYKRTDPYIRFCLDKLFCIIKAPDAHYFLEYKYADGCILEEDSGCILNPGHNFESLWFILKEVQRLKLDAYYREAVNMLYTVWELARDRQYGGVVYMLDTRSRIPSLQDWNKERNLQWNEKVWWTHAEALCALAAYMCVQSDQKLADEFERLWRYCLEHFWDKDYNEWYSVLHADGSVRIDNKGGLQKAAFHIPRSLYSICLFLKEKESSFV</sequence>
<dbReference type="InterPro" id="IPR008928">
    <property type="entry name" value="6-hairpin_glycosidase_sf"/>
</dbReference>
<evidence type="ECO:0000313" key="3">
    <source>
        <dbReference type="EMBL" id="ERJ94555.1"/>
    </source>
</evidence>
<comment type="similarity">
    <text evidence="1">Belongs to the N-acylglucosamine 2-epimerase family.</text>
</comment>
<evidence type="ECO:0000256" key="2">
    <source>
        <dbReference type="ARBA" id="ARBA00023235"/>
    </source>
</evidence>
<comment type="caution">
    <text evidence="3">The sequence shown here is derived from an EMBL/GenBank/DDBJ whole genome shotgun (WGS) entry which is preliminary data.</text>
</comment>
<dbReference type="Proteomes" id="UP000016649">
    <property type="component" value="Unassembled WGS sequence"/>
</dbReference>
<proteinExistence type="inferred from homology"/>
<reference evidence="3 4" key="1">
    <citation type="submission" date="2013-08" db="EMBL/GenBank/DDBJ databases">
        <authorList>
            <person name="Weinstock G."/>
            <person name="Sodergren E."/>
            <person name="Wylie T."/>
            <person name="Fulton L."/>
            <person name="Fulton R."/>
            <person name="Fronick C."/>
            <person name="O'Laughlin M."/>
            <person name="Godfrey J."/>
            <person name="Miner T."/>
            <person name="Herter B."/>
            <person name="Appelbaum E."/>
            <person name="Cordes M."/>
            <person name="Lek S."/>
            <person name="Wollam A."/>
            <person name="Pepin K.H."/>
            <person name="Palsikar V.B."/>
            <person name="Mitreva M."/>
            <person name="Wilson R.K."/>
        </authorList>
    </citation>
    <scope>NUCLEOTIDE SEQUENCE [LARGE SCALE GENOMIC DNA]</scope>
    <source>
        <strain evidence="3 4">ATCC 700332</strain>
    </source>
</reference>
<dbReference type="EMBL" id="AWVH01000002">
    <property type="protein sequence ID" value="ERJ94555.1"/>
    <property type="molecule type" value="Genomic_DNA"/>
</dbReference>
<keyword evidence="4" id="KW-1185">Reference proteome</keyword>
<accession>A0ABN0P1Z5</accession>
<organism evidence="3 4">
    <name type="scientific">Treponema lecithinolyticum ATCC 700332</name>
    <dbReference type="NCBI Taxonomy" id="1321815"/>
    <lineage>
        <taxon>Bacteria</taxon>
        <taxon>Pseudomonadati</taxon>
        <taxon>Spirochaetota</taxon>
        <taxon>Spirochaetia</taxon>
        <taxon>Spirochaetales</taxon>
        <taxon>Treponemataceae</taxon>
        <taxon>Treponema</taxon>
    </lineage>
</organism>
<name>A0ABN0P1Z5_TRELE</name>
<gene>
    <name evidence="3" type="ORF">HMPREF9193_00094</name>
</gene>
<dbReference type="PANTHER" id="PTHR15108">
    <property type="entry name" value="N-ACYLGLUCOSAMINE-2-EPIMERASE"/>
    <property type="match status" value="1"/>
</dbReference>
<keyword evidence="2" id="KW-0413">Isomerase</keyword>
<dbReference type="InterPro" id="IPR012341">
    <property type="entry name" value="6hp_glycosidase-like_sf"/>
</dbReference>
<dbReference type="InterPro" id="IPR010819">
    <property type="entry name" value="AGE/CE"/>
</dbReference>
<protein>
    <submittedName>
        <fullName evidence="3">N-acylglucosamine 2-epimerase</fullName>
    </submittedName>
</protein>
<dbReference type="SUPFAM" id="SSF48208">
    <property type="entry name" value="Six-hairpin glycosidases"/>
    <property type="match status" value="1"/>
</dbReference>
<evidence type="ECO:0000313" key="4">
    <source>
        <dbReference type="Proteomes" id="UP000016649"/>
    </source>
</evidence>